<gene>
    <name evidence="2" type="ORF">LPLAT_LOCUS2402</name>
</gene>
<keyword evidence="3" id="KW-1185">Reference proteome</keyword>
<organism evidence="2 3">
    <name type="scientific">Lasius platythorax</name>
    <dbReference type="NCBI Taxonomy" id="488582"/>
    <lineage>
        <taxon>Eukaryota</taxon>
        <taxon>Metazoa</taxon>
        <taxon>Ecdysozoa</taxon>
        <taxon>Arthropoda</taxon>
        <taxon>Hexapoda</taxon>
        <taxon>Insecta</taxon>
        <taxon>Pterygota</taxon>
        <taxon>Neoptera</taxon>
        <taxon>Endopterygota</taxon>
        <taxon>Hymenoptera</taxon>
        <taxon>Apocrita</taxon>
        <taxon>Aculeata</taxon>
        <taxon>Formicoidea</taxon>
        <taxon>Formicidae</taxon>
        <taxon>Formicinae</taxon>
        <taxon>Lasius</taxon>
        <taxon>Lasius</taxon>
    </lineage>
</organism>
<evidence type="ECO:0000256" key="1">
    <source>
        <dbReference type="SAM" id="MobiDB-lite"/>
    </source>
</evidence>
<dbReference type="AlphaFoldDB" id="A0AAV2N8R3"/>
<name>A0AAV2N8R3_9HYME</name>
<sequence>MGVGKPRKSKTPEGDTAGASQPKADAGKERREEDVCVFPRRNTVAGTLASGWREGDGRLDFWCIGVLIPTLNYPLSWAQLGPLVKTPPLFVLRSR</sequence>
<proteinExistence type="predicted"/>
<dbReference type="EMBL" id="OZ034834">
    <property type="protein sequence ID" value="CAL1676164.1"/>
    <property type="molecule type" value="Genomic_DNA"/>
</dbReference>
<protein>
    <submittedName>
        <fullName evidence="2">Uncharacterized protein</fullName>
    </submittedName>
</protein>
<evidence type="ECO:0000313" key="2">
    <source>
        <dbReference type="EMBL" id="CAL1676164.1"/>
    </source>
</evidence>
<accession>A0AAV2N8R3</accession>
<evidence type="ECO:0000313" key="3">
    <source>
        <dbReference type="Proteomes" id="UP001497644"/>
    </source>
</evidence>
<feature type="region of interest" description="Disordered" evidence="1">
    <location>
        <begin position="1"/>
        <end position="33"/>
    </location>
</feature>
<dbReference type="Proteomes" id="UP001497644">
    <property type="component" value="Chromosome 11"/>
</dbReference>
<reference evidence="2" key="1">
    <citation type="submission" date="2024-04" db="EMBL/GenBank/DDBJ databases">
        <authorList>
            <consortium name="Molecular Ecology Group"/>
        </authorList>
    </citation>
    <scope>NUCLEOTIDE SEQUENCE</scope>
</reference>